<dbReference type="EMBL" id="JBHFFA010000001">
    <property type="protein sequence ID" value="KAL2652775.1"/>
    <property type="molecule type" value="Genomic_DNA"/>
</dbReference>
<sequence>MSTEDSLHHWMDHSVCAEALQPIPCYNSEEAEAGDEPEEATGIHLDLHDLLKYQMGCLMEEMILVRAHLQKEGESHYRETFGQVLTHILVIWRFMCQKTREDNRLVVDKQSIRTQGRREEDICQREAEVKELSTQIATK</sequence>
<accession>A0ABD1ZPC1</accession>
<comment type="caution">
    <text evidence="1">The sequence shown here is derived from an EMBL/GenBank/DDBJ whole genome shotgun (WGS) entry which is preliminary data.</text>
</comment>
<proteinExistence type="predicted"/>
<evidence type="ECO:0000313" key="1">
    <source>
        <dbReference type="EMBL" id="KAL2652775.1"/>
    </source>
</evidence>
<evidence type="ECO:0000313" key="2">
    <source>
        <dbReference type="Proteomes" id="UP001605036"/>
    </source>
</evidence>
<keyword evidence="2" id="KW-1185">Reference proteome</keyword>
<reference evidence="1 2" key="1">
    <citation type="submission" date="2024-09" db="EMBL/GenBank/DDBJ databases">
        <title>Chromosome-scale assembly of Riccia fluitans.</title>
        <authorList>
            <person name="Paukszto L."/>
            <person name="Sawicki J."/>
            <person name="Karawczyk K."/>
            <person name="Piernik-Szablinska J."/>
            <person name="Szczecinska M."/>
            <person name="Mazdziarz M."/>
        </authorList>
    </citation>
    <scope>NUCLEOTIDE SEQUENCE [LARGE SCALE GENOMIC DNA]</scope>
    <source>
        <strain evidence="1">Rf_01</strain>
        <tissue evidence="1">Aerial parts of the thallus</tissue>
    </source>
</reference>
<name>A0ABD1ZPC1_9MARC</name>
<dbReference type="Proteomes" id="UP001605036">
    <property type="component" value="Unassembled WGS sequence"/>
</dbReference>
<protein>
    <submittedName>
        <fullName evidence="1">Uncharacterized protein</fullName>
    </submittedName>
</protein>
<organism evidence="1 2">
    <name type="scientific">Riccia fluitans</name>
    <dbReference type="NCBI Taxonomy" id="41844"/>
    <lineage>
        <taxon>Eukaryota</taxon>
        <taxon>Viridiplantae</taxon>
        <taxon>Streptophyta</taxon>
        <taxon>Embryophyta</taxon>
        <taxon>Marchantiophyta</taxon>
        <taxon>Marchantiopsida</taxon>
        <taxon>Marchantiidae</taxon>
        <taxon>Marchantiales</taxon>
        <taxon>Ricciaceae</taxon>
        <taxon>Riccia</taxon>
    </lineage>
</organism>
<gene>
    <name evidence="1" type="ORF">R1flu_020903</name>
</gene>
<dbReference type="AlphaFoldDB" id="A0ABD1ZPC1"/>